<keyword evidence="3" id="KW-0472">Membrane</keyword>
<feature type="region of interest" description="Disordered" evidence="2">
    <location>
        <begin position="157"/>
        <end position="176"/>
    </location>
</feature>
<protein>
    <recommendedName>
        <fullName evidence="6">Tetratricopeptide repeat-containing protein</fullName>
    </recommendedName>
</protein>
<evidence type="ECO:0000256" key="3">
    <source>
        <dbReference type="SAM" id="Phobius"/>
    </source>
</evidence>
<dbReference type="InterPro" id="IPR011990">
    <property type="entry name" value="TPR-like_helical_dom_sf"/>
</dbReference>
<feature type="compositionally biased region" description="Basic and acidic residues" evidence="2">
    <location>
        <begin position="374"/>
        <end position="384"/>
    </location>
</feature>
<dbReference type="Gene3D" id="1.25.40.10">
    <property type="entry name" value="Tetratricopeptide repeat domain"/>
    <property type="match status" value="1"/>
</dbReference>
<proteinExistence type="predicted"/>
<dbReference type="RefSeq" id="WP_143598449.1">
    <property type="nucleotide sequence ID" value="NZ_FSRE01000002.1"/>
</dbReference>
<feature type="region of interest" description="Disordered" evidence="2">
    <location>
        <begin position="320"/>
        <end position="424"/>
    </location>
</feature>
<dbReference type="STRING" id="364032.SAMN05443662_0631"/>
<dbReference type="PROSITE" id="PS50005">
    <property type="entry name" value="TPR"/>
    <property type="match status" value="1"/>
</dbReference>
<keyword evidence="3" id="KW-0812">Transmembrane</keyword>
<name>A0A1N6EJ55_9GAMM</name>
<keyword evidence="1" id="KW-0802">TPR repeat</keyword>
<evidence type="ECO:0008006" key="6">
    <source>
        <dbReference type="Google" id="ProtNLM"/>
    </source>
</evidence>
<evidence type="ECO:0000256" key="2">
    <source>
        <dbReference type="SAM" id="MobiDB-lite"/>
    </source>
</evidence>
<accession>A0A1N6EJ55</accession>
<dbReference type="SUPFAM" id="SSF48452">
    <property type="entry name" value="TPR-like"/>
    <property type="match status" value="1"/>
</dbReference>
<feature type="compositionally biased region" description="Basic and acidic residues" evidence="2">
    <location>
        <begin position="395"/>
        <end position="406"/>
    </location>
</feature>
<dbReference type="EMBL" id="FSRE01000002">
    <property type="protein sequence ID" value="SIN83007.1"/>
    <property type="molecule type" value="Genomic_DNA"/>
</dbReference>
<feature type="compositionally biased region" description="Basic and acidic residues" evidence="2">
    <location>
        <begin position="10"/>
        <end position="24"/>
    </location>
</feature>
<evidence type="ECO:0000313" key="5">
    <source>
        <dbReference type="Proteomes" id="UP000198461"/>
    </source>
</evidence>
<gene>
    <name evidence="4" type="ORF">SAMN05443662_0631</name>
</gene>
<dbReference type="AlphaFoldDB" id="A0A1N6EJ55"/>
<feature type="region of interest" description="Disordered" evidence="2">
    <location>
        <begin position="10"/>
        <end position="117"/>
    </location>
</feature>
<sequence length="614" mass="66631">MSVLLEALKKAAEQRAAADAKVEASDDGGVYTAVEQPHTASSNGCPINKDDELPLHSAMQPQQADDSDVPEANETGASPSGIPLKIKFPISEAPDDKAAGERQAVFSSDDIEDNKHKSSFENAQTLQHYKPFTELRQADLEPSDTAYGFAEADKVATKPLGSHPGRDESVRGSAFSDALRESEGLKFVEESELLSSSDSEEWGVPDADNTATSPEDIDFVPSQLSEDKVGSTTPAMPDKAAASTSHEEIGTDGGFQVQDPSVLLRSRKSGRRISPSVLLLALLIVMASVAVIWGYYQNTQPALPNRYAHIADRHEHELTVLSDAGKPKEVPERSPSPQEVHSPVMSERGQEPLSMPNVEKIGDDTQSESQENPTENKKLSEAATHKAPPILARTDAVKKKEAEEKAPSGVAQLNRREDGKPLTSYPRLKKAATNQTQIVSLEQCFEQLIREATQGDACNHIDNASIRLAFEAYRLFSAGQVERARRLVHQAYSTAPYNIYVAQIYALIGGEAIPLEQLASLHEIFPGAVTIALQLANRYVLSGNLNKALDVLMLALEEHPRNGYLLYNAALVAYEMDKKNLASDLLSRIPANHLQIDSQLGQAVHDLEAVIGNG</sequence>
<dbReference type="InterPro" id="IPR019734">
    <property type="entry name" value="TPR_rpt"/>
</dbReference>
<keyword evidence="5" id="KW-1185">Reference proteome</keyword>
<keyword evidence="3" id="KW-1133">Transmembrane helix</keyword>
<feature type="transmembrane region" description="Helical" evidence="3">
    <location>
        <begin position="277"/>
        <end position="296"/>
    </location>
</feature>
<dbReference type="Proteomes" id="UP000198461">
    <property type="component" value="Unassembled WGS sequence"/>
</dbReference>
<evidence type="ECO:0000313" key="4">
    <source>
        <dbReference type="EMBL" id="SIN83007.1"/>
    </source>
</evidence>
<organism evidence="4 5">
    <name type="scientific">Sulfurivirga caldicuralii</name>
    <dbReference type="NCBI Taxonomy" id="364032"/>
    <lineage>
        <taxon>Bacteria</taxon>
        <taxon>Pseudomonadati</taxon>
        <taxon>Pseudomonadota</taxon>
        <taxon>Gammaproteobacteria</taxon>
        <taxon>Thiotrichales</taxon>
        <taxon>Piscirickettsiaceae</taxon>
        <taxon>Sulfurivirga</taxon>
    </lineage>
</organism>
<feature type="region of interest" description="Disordered" evidence="2">
    <location>
        <begin position="190"/>
        <end position="218"/>
    </location>
</feature>
<reference evidence="4 5" key="1">
    <citation type="submission" date="2016-11" db="EMBL/GenBank/DDBJ databases">
        <authorList>
            <person name="Jaros S."/>
            <person name="Januszkiewicz K."/>
            <person name="Wedrychowicz H."/>
        </authorList>
    </citation>
    <scope>NUCLEOTIDE SEQUENCE [LARGE SCALE GENOMIC DNA]</scope>
    <source>
        <strain evidence="4 5">DSM 17737</strain>
    </source>
</reference>
<evidence type="ECO:0000256" key="1">
    <source>
        <dbReference type="PROSITE-ProRule" id="PRU00339"/>
    </source>
</evidence>
<feature type="repeat" description="TPR" evidence="1">
    <location>
        <begin position="529"/>
        <end position="562"/>
    </location>
</feature>